<dbReference type="AlphaFoldDB" id="A0A841RKF4"/>
<sequence length="70" mass="8203">MKYEKQDQASSLRNQVEQTKNEEIVNLPPRSEVHAKKKGKMHVKFSFPVIRITLLSVFIAIIILFIFIFN</sequence>
<reference evidence="2 3" key="1">
    <citation type="submission" date="2020-08" db="EMBL/GenBank/DDBJ databases">
        <title>Genomic Encyclopedia of Type Strains, Phase IV (KMG-IV): sequencing the most valuable type-strain genomes for metagenomic binning, comparative biology and taxonomic classification.</title>
        <authorList>
            <person name="Goeker M."/>
        </authorList>
    </citation>
    <scope>NUCLEOTIDE SEQUENCE [LARGE SCALE GENOMIC DNA]</scope>
    <source>
        <strain evidence="2 3">DSM 11805</strain>
    </source>
</reference>
<keyword evidence="1" id="KW-0472">Membrane</keyword>
<evidence type="ECO:0000256" key="1">
    <source>
        <dbReference type="SAM" id="Phobius"/>
    </source>
</evidence>
<name>A0A841RKF4_9BACI</name>
<proteinExistence type="predicted"/>
<evidence type="ECO:0000313" key="3">
    <source>
        <dbReference type="Proteomes" id="UP000572212"/>
    </source>
</evidence>
<feature type="transmembrane region" description="Helical" evidence="1">
    <location>
        <begin position="45"/>
        <end position="69"/>
    </location>
</feature>
<dbReference type="EMBL" id="JACHON010000001">
    <property type="protein sequence ID" value="MBB6511675.1"/>
    <property type="molecule type" value="Genomic_DNA"/>
</dbReference>
<evidence type="ECO:0000313" key="2">
    <source>
        <dbReference type="EMBL" id="MBB6511675.1"/>
    </source>
</evidence>
<protein>
    <submittedName>
        <fullName evidence="2">Putative membrane protein</fullName>
    </submittedName>
</protein>
<keyword evidence="1" id="KW-0812">Transmembrane</keyword>
<keyword evidence="3" id="KW-1185">Reference proteome</keyword>
<dbReference type="Proteomes" id="UP000572212">
    <property type="component" value="Unassembled WGS sequence"/>
</dbReference>
<gene>
    <name evidence="2" type="ORF">GGQ92_000442</name>
</gene>
<accession>A0A841RKF4</accession>
<organism evidence="2 3">
    <name type="scientific">Gracilibacillus halotolerans</name>
    <dbReference type="NCBI Taxonomy" id="74386"/>
    <lineage>
        <taxon>Bacteria</taxon>
        <taxon>Bacillati</taxon>
        <taxon>Bacillota</taxon>
        <taxon>Bacilli</taxon>
        <taxon>Bacillales</taxon>
        <taxon>Bacillaceae</taxon>
        <taxon>Gracilibacillus</taxon>
    </lineage>
</organism>
<dbReference type="RefSeq" id="WP_184244116.1">
    <property type="nucleotide sequence ID" value="NZ_BAAACU010000022.1"/>
</dbReference>
<keyword evidence="1" id="KW-1133">Transmembrane helix</keyword>
<comment type="caution">
    <text evidence="2">The sequence shown here is derived from an EMBL/GenBank/DDBJ whole genome shotgun (WGS) entry which is preliminary data.</text>
</comment>